<feature type="region of interest" description="Disordered" evidence="1">
    <location>
        <begin position="237"/>
        <end position="502"/>
    </location>
</feature>
<organism evidence="2 3">
    <name type="scientific">Paracoccus solventivorans</name>
    <dbReference type="NCBI Taxonomy" id="53463"/>
    <lineage>
        <taxon>Bacteria</taxon>
        <taxon>Pseudomonadati</taxon>
        <taxon>Pseudomonadota</taxon>
        <taxon>Alphaproteobacteria</taxon>
        <taxon>Rhodobacterales</taxon>
        <taxon>Paracoccaceae</taxon>
        <taxon>Paracoccus</taxon>
    </lineage>
</organism>
<dbReference type="Proteomes" id="UP000184444">
    <property type="component" value="Unassembled WGS sequence"/>
</dbReference>
<feature type="region of interest" description="Disordered" evidence="1">
    <location>
        <begin position="1"/>
        <end position="104"/>
    </location>
</feature>
<feature type="compositionally biased region" description="Polar residues" evidence="1">
    <location>
        <begin position="19"/>
        <end position="31"/>
    </location>
</feature>
<evidence type="ECO:0000256" key="1">
    <source>
        <dbReference type="SAM" id="MobiDB-lite"/>
    </source>
</evidence>
<dbReference type="AlphaFoldDB" id="A0A1M7FMF7"/>
<evidence type="ECO:0008006" key="4">
    <source>
        <dbReference type="Google" id="ProtNLM"/>
    </source>
</evidence>
<evidence type="ECO:0000313" key="3">
    <source>
        <dbReference type="Proteomes" id="UP000184444"/>
    </source>
</evidence>
<accession>A0A1M7FMF7</accession>
<feature type="compositionally biased region" description="Polar residues" evidence="1">
    <location>
        <begin position="72"/>
        <end position="86"/>
    </location>
</feature>
<reference evidence="3" key="1">
    <citation type="submission" date="2016-11" db="EMBL/GenBank/DDBJ databases">
        <authorList>
            <person name="Varghese N."/>
            <person name="Submissions S."/>
        </authorList>
    </citation>
    <scope>NUCLEOTIDE SEQUENCE [LARGE SCALE GENOMIC DNA]</scope>
    <source>
        <strain evidence="3">DSM 6637</strain>
    </source>
</reference>
<feature type="compositionally biased region" description="Basic and acidic residues" evidence="1">
    <location>
        <begin position="1"/>
        <end position="15"/>
    </location>
</feature>
<feature type="compositionally biased region" description="Basic and acidic residues" evidence="1">
    <location>
        <begin position="417"/>
        <end position="447"/>
    </location>
</feature>
<proteinExistence type="predicted"/>
<feature type="compositionally biased region" description="Basic and acidic residues" evidence="1">
    <location>
        <begin position="272"/>
        <end position="378"/>
    </location>
</feature>
<dbReference type="EMBL" id="FRCK01000003">
    <property type="protein sequence ID" value="SHM04879.1"/>
    <property type="molecule type" value="Genomic_DNA"/>
</dbReference>
<gene>
    <name evidence="2" type="ORF">SAMN05444389_103121</name>
</gene>
<evidence type="ECO:0000313" key="2">
    <source>
        <dbReference type="EMBL" id="SHM04879.1"/>
    </source>
</evidence>
<protein>
    <recommendedName>
        <fullName evidence="4">Hemerythrin HHE cation binding domain-containing protein</fullName>
    </recommendedName>
</protein>
<sequence>MAREAEPSGKKKDGDQPGDTAQGSATQGSTASGNQDQTQGQGSQSQSGQGQSGQGQSAQGQSGQFGQKPAAGTQTRNAVQGQAARSQNDDTDDDDDDDGDIANDGFAQLRAHHGTLRALLGEASKVTDGEEAEELLDRLSSAWARHAAAHELLYESATDAGLREFPALNETAIDGDLVSFLLRAGEQLYGPMALAALRVAARLIGEIIEREEKPRSGLLAKAKAAGVDPAALGRDLGSYLTAPSRRGGIRSPRLRHLTAIQEDNMPRNSNMPERDEYGRFVSDDDRGGRGRSSGRDSDDRERDSRGRFMSDDDRGGRGRSSGRDSDDRERDSRGRFMSDDDRGGRSRSSSRYDDDDRRYSSRGRDDDDDDRGYSRDRGQGGWFGDPRGHSEAARLGWEHRRDDDDDDYGRGRSRSSSRYDDDDRRYSSSSRGGRDRDDDRGSSRDRGQGGWFGDPRGHSEAARLGWEHRRDDDDDDYGRGRSRSSSRYDDDDDRRSSSRGRR</sequence>
<feature type="compositionally biased region" description="Basic and acidic residues" evidence="1">
    <location>
        <begin position="455"/>
        <end position="471"/>
    </location>
</feature>
<feature type="compositionally biased region" description="Low complexity" evidence="1">
    <location>
        <begin position="32"/>
        <end position="67"/>
    </location>
</feature>
<name>A0A1M7FMF7_9RHOB</name>
<feature type="compositionally biased region" description="Acidic residues" evidence="1">
    <location>
        <begin position="89"/>
        <end position="101"/>
    </location>
</feature>
<keyword evidence="3" id="KW-1185">Reference proteome</keyword>
<feature type="compositionally biased region" description="Basic and acidic residues" evidence="1">
    <location>
        <begin position="386"/>
        <end position="402"/>
    </location>
</feature>